<comment type="similarity">
    <text evidence="12">Belongs to the carbohydrate kinase PfkB family. Ribokinase subfamily.</text>
</comment>
<comment type="cofactor">
    <cofactor evidence="12">
        <name>Mg(2+)</name>
        <dbReference type="ChEBI" id="CHEBI:18420"/>
    </cofactor>
    <text evidence="12">Requires a divalent cation, most likely magnesium in vivo, as an electrophilic catalyst to aid phosphoryl group transfer. It is the chelate of the metal and the nucleotide that is the actual substrate.</text>
</comment>
<feature type="binding site" evidence="12">
    <location>
        <begin position="38"/>
        <end position="42"/>
    </location>
    <ligand>
        <name>substrate</name>
    </ligand>
</feature>
<feature type="binding site" evidence="12">
    <location>
        <position position="305"/>
    </location>
    <ligand>
        <name>K(+)</name>
        <dbReference type="ChEBI" id="CHEBI:29103"/>
    </ligand>
</feature>
<evidence type="ECO:0000256" key="5">
    <source>
        <dbReference type="ARBA" id="ARBA00022723"/>
    </source>
</evidence>
<dbReference type="eggNOG" id="COG0524">
    <property type="taxonomic scope" value="Bacteria"/>
</dbReference>
<feature type="binding site" evidence="12">
    <location>
        <begin position="11"/>
        <end position="13"/>
    </location>
    <ligand>
        <name>substrate</name>
    </ligand>
</feature>
<dbReference type="InterPro" id="IPR011611">
    <property type="entry name" value="PfkB_dom"/>
</dbReference>
<evidence type="ECO:0000256" key="8">
    <source>
        <dbReference type="ARBA" id="ARBA00022840"/>
    </source>
</evidence>
<keyword evidence="7 12" id="KW-0418">Kinase</keyword>
<comment type="activity regulation">
    <text evidence="12">Activated by a monovalent cation that binds near, but not in, the active site. The most likely occupant of the site in vivo is potassium. Ion binding induces a conformational change that may alter substrate affinity.</text>
</comment>
<comment type="similarity">
    <text evidence="1">Belongs to the carbohydrate kinase pfkB family.</text>
</comment>
<feature type="binding site" evidence="12">
    <location>
        <position position="303"/>
    </location>
    <ligand>
        <name>K(+)</name>
        <dbReference type="ChEBI" id="CHEBI:29103"/>
    </ligand>
</feature>
<dbReference type="CDD" id="cd01174">
    <property type="entry name" value="ribokinase"/>
    <property type="match status" value="1"/>
</dbReference>
<evidence type="ECO:0000256" key="4">
    <source>
        <dbReference type="ARBA" id="ARBA00022679"/>
    </source>
</evidence>
<keyword evidence="5 12" id="KW-0479">Metal-binding</keyword>
<evidence type="ECO:0000256" key="7">
    <source>
        <dbReference type="ARBA" id="ARBA00022777"/>
    </source>
</evidence>
<comment type="caution">
    <text evidence="12">Lacks conserved residue(s) required for the propagation of feature annotation.</text>
</comment>
<dbReference type="Pfam" id="PF00294">
    <property type="entry name" value="PfkB"/>
    <property type="match status" value="1"/>
</dbReference>
<protein>
    <recommendedName>
        <fullName evidence="3 12">Ribokinase</fullName>
        <shortName evidence="12">RK</shortName>
        <ecNumber evidence="2 12">2.7.1.15</ecNumber>
    </recommendedName>
</protein>
<dbReference type="SUPFAM" id="SSF53613">
    <property type="entry name" value="Ribokinase-like"/>
    <property type="match status" value="1"/>
</dbReference>
<dbReference type="InterPro" id="IPR011877">
    <property type="entry name" value="Ribokinase"/>
</dbReference>
<dbReference type="EC" id="2.7.1.15" evidence="2 12"/>
<feature type="binding site" evidence="12">
    <location>
        <position position="261"/>
    </location>
    <ligand>
        <name>K(+)</name>
        <dbReference type="ChEBI" id="CHEBI:29103"/>
    </ligand>
</feature>
<feature type="binding site" evidence="12">
    <location>
        <begin position="266"/>
        <end position="267"/>
    </location>
    <ligand>
        <name>ATP</name>
        <dbReference type="ChEBI" id="CHEBI:30616"/>
    </ligand>
</feature>
<organism evidence="14 15">
    <name type="scientific">Arenimonas metalli CF5-1</name>
    <dbReference type="NCBI Taxonomy" id="1384056"/>
    <lineage>
        <taxon>Bacteria</taxon>
        <taxon>Pseudomonadati</taxon>
        <taxon>Pseudomonadota</taxon>
        <taxon>Gammaproteobacteria</taxon>
        <taxon>Lysobacterales</taxon>
        <taxon>Lysobacteraceae</taxon>
        <taxon>Arenimonas</taxon>
    </lineage>
</organism>
<dbReference type="InterPro" id="IPR002139">
    <property type="entry name" value="Ribo/fructo_kinase"/>
</dbReference>
<evidence type="ECO:0000256" key="2">
    <source>
        <dbReference type="ARBA" id="ARBA00012035"/>
    </source>
</evidence>
<dbReference type="PANTHER" id="PTHR10584:SF166">
    <property type="entry name" value="RIBOKINASE"/>
    <property type="match status" value="1"/>
</dbReference>
<gene>
    <name evidence="12" type="primary">rbsK</name>
    <name evidence="14" type="ORF">N787_04630</name>
</gene>
<evidence type="ECO:0000256" key="10">
    <source>
        <dbReference type="ARBA" id="ARBA00022958"/>
    </source>
</evidence>
<dbReference type="AlphaFoldDB" id="A0A091ASU9"/>
<comment type="subcellular location">
    <subcellularLocation>
        <location evidence="12">Cytoplasm</location>
    </subcellularLocation>
</comment>
<evidence type="ECO:0000256" key="3">
    <source>
        <dbReference type="ARBA" id="ARBA00016943"/>
    </source>
</evidence>
<feature type="binding site" evidence="12">
    <location>
        <position position="267"/>
    </location>
    <ligand>
        <name>substrate</name>
    </ligand>
</feature>
<keyword evidence="6 12" id="KW-0547">Nucleotide-binding</keyword>
<evidence type="ECO:0000256" key="12">
    <source>
        <dbReference type="HAMAP-Rule" id="MF_01987"/>
    </source>
</evidence>
<accession>A0A091ASU9</accession>
<keyword evidence="4 12" id="KW-0808">Transferase</keyword>
<keyword evidence="10 12" id="KW-0630">Potassium</keyword>
<comment type="catalytic activity">
    <reaction evidence="12">
        <text>D-ribose + ATP = D-ribose 5-phosphate + ADP + H(+)</text>
        <dbReference type="Rhea" id="RHEA:13697"/>
        <dbReference type="ChEBI" id="CHEBI:15378"/>
        <dbReference type="ChEBI" id="CHEBI:30616"/>
        <dbReference type="ChEBI" id="CHEBI:47013"/>
        <dbReference type="ChEBI" id="CHEBI:78346"/>
        <dbReference type="ChEBI" id="CHEBI:456216"/>
        <dbReference type="EC" id="2.7.1.15"/>
    </reaction>
</comment>
<comment type="pathway">
    <text evidence="12">Carbohydrate metabolism; D-ribose degradation; D-ribose 5-phosphate from beta-D-ribopyranose: step 2/2.</text>
</comment>
<feature type="binding site" evidence="12">
    <location>
        <position position="183"/>
    </location>
    <ligand>
        <name>ATP</name>
        <dbReference type="ChEBI" id="CHEBI:30616"/>
    </ligand>
</feature>
<sequence>MSNVVVVGSYNQDFVWTTDQLPAPGATRLGTFAGGPGGKGFNQAVAAARAGARTTFITGLGADDTAAGARLLATAEGIDLRDEVHAGLATGTAGIFVDASGRNVIVVAPGANAALSSGFVRCQADAFGSARVVLAQLEVDAEAVQAALDAAGAAGALAILNPAPANAPTTDTMLAVADVLTPNETEFAAMLARHEGREVDPDTLAACPNAELHALCRALAPRATVVITLGAAGAFVSHGDSLRGDGASAYRVPAEPAKAVDTTGAGDAFSGALAAALARATTDAPFADAVRFATRFASRSTERHGAALAMPRLSELIASG</sequence>
<dbReference type="Proteomes" id="UP000029393">
    <property type="component" value="Unassembled WGS sequence"/>
</dbReference>
<feature type="binding site" evidence="12">
    <location>
        <begin position="228"/>
        <end position="233"/>
    </location>
    <ligand>
        <name>ATP</name>
        <dbReference type="ChEBI" id="CHEBI:30616"/>
    </ligand>
</feature>
<feature type="active site" description="Proton acceptor" evidence="12">
    <location>
        <position position="267"/>
    </location>
</feature>
<reference evidence="14 15" key="1">
    <citation type="submission" date="2013-09" db="EMBL/GenBank/DDBJ databases">
        <title>Genome sequencing of Arenimonas metalli.</title>
        <authorList>
            <person name="Chen F."/>
            <person name="Wang G."/>
        </authorList>
    </citation>
    <scope>NUCLEOTIDE SEQUENCE [LARGE SCALE GENOMIC DNA]</scope>
    <source>
        <strain evidence="14 15">CF5-1</strain>
    </source>
</reference>
<proteinExistence type="inferred from homology"/>
<comment type="function">
    <text evidence="12">Catalyzes the phosphorylation of ribose at O-5 in a reaction requiring ATP and magnesium. The resulting D-ribose-5-phosphate can then be used either for sythesis of nucleotides, histidine, and tryptophan, or as a component of the pentose phosphate pathway.</text>
</comment>
<dbReference type="STRING" id="1384056.N787_04630"/>
<evidence type="ECO:0000256" key="9">
    <source>
        <dbReference type="ARBA" id="ARBA00022842"/>
    </source>
</evidence>
<dbReference type="PRINTS" id="PR00990">
    <property type="entry name" value="RIBOKINASE"/>
</dbReference>
<dbReference type="OrthoDB" id="9775849at2"/>
<evidence type="ECO:0000256" key="1">
    <source>
        <dbReference type="ARBA" id="ARBA00005380"/>
    </source>
</evidence>
<evidence type="ECO:0000259" key="13">
    <source>
        <dbReference type="Pfam" id="PF00294"/>
    </source>
</evidence>
<comment type="subunit">
    <text evidence="12">Homodimer.</text>
</comment>
<dbReference type="PROSITE" id="PS00584">
    <property type="entry name" value="PFKB_KINASES_2"/>
    <property type="match status" value="1"/>
</dbReference>
<dbReference type="RefSeq" id="WP_034214722.1">
    <property type="nucleotide sequence ID" value="NZ_AVCK01000055.1"/>
</dbReference>
<dbReference type="HAMAP" id="MF_01987">
    <property type="entry name" value="Ribokinase"/>
    <property type="match status" value="1"/>
</dbReference>
<evidence type="ECO:0000256" key="11">
    <source>
        <dbReference type="ARBA" id="ARBA00023277"/>
    </source>
</evidence>
<evidence type="ECO:0000313" key="15">
    <source>
        <dbReference type="Proteomes" id="UP000029393"/>
    </source>
</evidence>
<dbReference type="GO" id="GO:0004747">
    <property type="term" value="F:ribokinase activity"/>
    <property type="evidence" value="ECO:0007669"/>
    <property type="project" value="UniProtKB-UniRule"/>
</dbReference>
<dbReference type="InterPro" id="IPR029056">
    <property type="entry name" value="Ribokinase-like"/>
</dbReference>
<dbReference type="InterPro" id="IPR002173">
    <property type="entry name" value="Carboh/pur_kinase_PfkB_CS"/>
</dbReference>
<evidence type="ECO:0000256" key="6">
    <source>
        <dbReference type="ARBA" id="ARBA00022741"/>
    </source>
</evidence>
<dbReference type="PATRIC" id="fig|1384056.3.peg.2447"/>
<dbReference type="GO" id="GO:0005829">
    <property type="term" value="C:cytosol"/>
    <property type="evidence" value="ECO:0007669"/>
    <property type="project" value="TreeGrafter"/>
</dbReference>
<feature type="binding site" evidence="12">
    <location>
        <position position="138"/>
    </location>
    <ligand>
        <name>substrate</name>
    </ligand>
</feature>
<keyword evidence="12" id="KW-0963">Cytoplasm</keyword>
<dbReference type="Gene3D" id="3.40.1190.20">
    <property type="match status" value="1"/>
</dbReference>
<keyword evidence="15" id="KW-1185">Reference proteome</keyword>
<dbReference type="PANTHER" id="PTHR10584">
    <property type="entry name" value="SUGAR KINASE"/>
    <property type="match status" value="1"/>
</dbReference>
<dbReference type="GO" id="GO:0019303">
    <property type="term" value="P:D-ribose catabolic process"/>
    <property type="evidence" value="ECO:0007669"/>
    <property type="project" value="UniProtKB-UniRule"/>
</dbReference>
<dbReference type="GO" id="GO:0005524">
    <property type="term" value="F:ATP binding"/>
    <property type="evidence" value="ECO:0007669"/>
    <property type="project" value="UniProtKB-UniRule"/>
</dbReference>
<keyword evidence="8 12" id="KW-0067">ATP-binding</keyword>
<dbReference type="UniPathway" id="UPA00916">
    <property type="reaction ID" value="UER00889"/>
</dbReference>
<comment type="caution">
    <text evidence="14">The sequence shown here is derived from an EMBL/GenBank/DDBJ whole genome shotgun (WGS) entry which is preliminary data.</text>
</comment>
<feature type="domain" description="Carbohydrate kinase PfkB" evidence="13">
    <location>
        <begin position="1"/>
        <end position="311"/>
    </location>
</feature>
<keyword evidence="9 12" id="KW-0460">Magnesium</keyword>
<evidence type="ECO:0000313" key="14">
    <source>
        <dbReference type="EMBL" id="KFN42059.1"/>
    </source>
</evidence>
<feature type="binding site" evidence="12">
    <location>
        <position position="263"/>
    </location>
    <ligand>
        <name>K(+)</name>
        <dbReference type="ChEBI" id="CHEBI:29103"/>
    </ligand>
</feature>
<name>A0A091ASU9_9GAMM</name>
<dbReference type="EMBL" id="AVCK01000055">
    <property type="protein sequence ID" value="KFN42059.1"/>
    <property type="molecule type" value="Genomic_DNA"/>
</dbReference>
<keyword evidence="11 12" id="KW-0119">Carbohydrate metabolism</keyword>
<feature type="binding site" evidence="12">
    <location>
        <position position="300"/>
    </location>
    <ligand>
        <name>K(+)</name>
        <dbReference type="ChEBI" id="CHEBI:29103"/>
    </ligand>
</feature>
<dbReference type="GO" id="GO:0046872">
    <property type="term" value="F:metal ion binding"/>
    <property type="evidence" value="ECO:0007669"/>
    <property type="project" value="UniProtKB-KW"/>
</dbReference>